<evidence type="ECO:0000313" key="4">
    <source>
        <dbReference type="Proteomes" id="UP000014605"/>
    </source>
</evidence>
<feature type="region of interest" description="Disordered" evidence="1">
    <location>
        <begin position="180"/>
        <end position="199"/>
    </location>
</feature>
<accession>S3L9A7</accession>
<keyword evidence="2" id="KW-1133">Transmembrane helix</keyword>
<feature type="transmembrane region" description="Helical" evidence="2">
    <location>
        <begin position="36"/>
        <end position="54"/>
    </location>
</feature>
<sequence length="219" mass="22284">MLKLKAPLIIAGATCVLSMLIGLISGVRFLSILGRGLIAGVGAGSFVLCARIILERFIPDLFAPPAPSETVVDTADISSGANINITLDDGLVASPITAGDNAEPDGMPNAAKPQVETQSTEAVSTAPVSDFSGAGTTSENTDFSASSPLSFDEGSTGDSSLSDLPNMGSFIDDDDDFEETVDDGIQADSSGFTMSGIQTGGADSKVMAQAIRTVLATED</sequence>
<dbReference type="HOGENOM" id="CLU_1266425_0_0_12"/>
<evidence type="ECO:0000256" key="1">
    <source>
        <dbReference type="SAM" id="MobiDB-lite"/>
    </source>
</evidence>
<dbReference type="PATRIC" id="fig|1125702.3.peg.1867"/>
<dbReference type="EMBL" id="ATFC01000009">
    <property type="protein sequence ID" value="EPF46290.1"/>
    <property type="molecule type" value="Genomic_DNA"/>
</dbReference>
<feature type="transmembrane region" description="Helical" evidence="2">
    <location>
        <begin position="7"/>
        <end position="30"/>
    </location>
</feature>
<dbReference type="AlphaFoldDB" id="S3L9A7"/>
<feature type="compositionally biased region" description="Polar residues" evidence="1">
    <location>
        <begin position="187"/>
        <end position="197"/>
    </location>
</feature>
<organism evidence="3 4">
    <name type="scientific">Treponema vincentii F0403</name>
    <dbReference type="NCBI Taxonomy" id="1125702"/>
    <lineage>
        <taxon>Bacteria</taxon>
        <taxon>Pseudomonadati</taxon>
        <taxon>Spirochaetota</taxon>
        <taxon>Spirochaetia</taxon>
        <taxon>Spirochaetales</taxon>
        <taxon>Treponemataceae</taxon>
        <taxon>Treponema</taxon>
    </lineage>
</organism>
<dbReference type="Proteomes" id="UP000014605">
    <property type="component" value="Unassembled WGS sequence"/>
</dbReference>
<feature type="compositionally biased region" description="Polar residues" evidence="1">
    <location>
        <begin position="134"/>
        <end position="149"/>
    </location>
</feature>
<keyword evidence="2" id="KW-0472">Membrane</keyword>
<dbReference type="RefSeq" id="WP_016519115.1">
    <property type="nucleotide sequence ID" value="NZ_KE332512.1"/>
</dbReference>
<proteinExistence type="predicted"/>
<feature type="compositionally biased region" description="Polar residues" evidence="1">
    <location>
        <begin position="115"/>
        <end position="127"/>
    </location>
</feature>
<feature type="region of interest" description="Disordered" evidence="1">
    <location>
        <begin position="96"/>
        <end position="172"/>
    </location>
</feature>
<evidence type="ECO:0000256" key="2">
    <source>
        <dbReference type="SAM" id="Phobius"/>
    </source>
</evidence>
<keyword evidence="2" id="KW-0812">Transmembrane</keyword>
<evidence type="ECO:0000313" key="3">
    <source>
        <dbReference type="EMBL" id="EPF46290.1"/>
    </source>
</evidence>
<keyword evidence="4" id="KW-1185">Reference proteome</keyword>
<gene>
    <name evidence="3" type="ORF">HMPREF1222_01808</name>
</gene>
<protein>
    <submittedName>
        <fullName evidence="3">Uncharacterized protein</fullName>
    </submittedName>
</protein>
<name>S3L9A7_9SPIR</name>
<comment type="caution">
    <text evidence="3">The sequence shown here is derived from an EMBL/GenBank/DDBJ whole genome shotgun (WGS) entry which is preliminary data.</text>
</comment>
<dbReference type="GeneID" id="301461947"/>
<reference evidence="3 4" key="1">
    <citation type="submission" date="2013-04" db="EMBL/GenBank/DDBJ databases">
        <title>The Genome Sequence of Treponema vincentii F0403.</title>
        <authorList>
            <consortium name="The Broad Institute Genomics Platform"/>
            <person name="Earl A."/>
            <person name="Ward D."/>
            <person name="Feldgarden M."/>
            <person name="Gevers D."/>
            <person name="Leonetti C."/>
            <person name="Izard J."/>
            <person name="Walker B."/>
            <person name="Young S."/>
            <person name="Zeng Q."/>
            <person name="Gargeya S."/>
            <person name="Fitzgerald M."/>
            <person name="Haas B."/>
            <person name="Abouelleil A."/>
            <person name="Allen A.W."/>
            <person name="Alvarado L."/>
            <person name="Arachchi H.M."/>
            <person name="Berlin A.M."/>
            <person name="Chapman S.B."/>
            <person name="Gainer-Dewar J."/>
            <person name="Goldberg J."/>
            <person name="Griggs A."/>
            <person name="Gujja S."/>
            <person name="Hansen M."/>
            <person name="Howarth C."/>
            <person name="Imamovic A."/>
            <person name="Ireland A."/>
            <person name="Larimer J."/>
            <person name="McCowan C."/>
            <person name="Murphy C."/>
            <person name="Pearson M."/>
            <person name="Poon T.W."/>
            <person name="Priest M."/>
            <person name="Roberts A."/>
            <person name="Saif S."/>
            <person name="Shea T."/>
            <person name="Sisk P."/>
            <person name="Sykes S."/>
            <person name="Wortman J."/>
            <person name="Nusbaum C."/>
            <person name="Birren B."/>
        </authorList>
    </citation>
    <scope>NUCLEOTIDE SEQUENCE [LARGE SCALE GENOMIC DNA]</scope>
    <source>
        <strain evidence="3 4">F0403</strain>
    </source>
</reference>